<gene>
    <name evidence="1" type="ORF">RLT85_08705</name>
</gene>
<dbReference type="InterPro" id="IPR005901">
    <property type="entry name" value="GLPGLI"/>
</dbReference>
<keyword evidence="2" id="KW-1185">Reference proteome</keyword>
<proteinExistence type="predicted"/>
<accession>A0ABU2KJ86</accession>
<evidence type="ECO:0000313" key="1">
    <source>
        <dbReference type="EMBL" id="MDT0294713.1"/>
    </source>
</evidence>
<evidence type="ECO:0000313" key="2">
    <source>
        <dbReference type="Proteomes" id="UP001182991"/>
    </source>
</evidence>
<protein>
    <submittedName>
        <fullName evidence="1">GLPGLI family protein</fullName>
    </submittedName>
</protein>
<dbReference type="Proteomes" id="UP001182991">
    <property type="component" value="Unassembled WGS sequence"/>
</dbReference>
<dbReference type="RefSeq" id="WP_311401643.1">
    <property type="nucleotide sequence ID" value="NZ_JAVRBG010000007.1"/>
</dbReference>
<comment type="caution">
    <text evidence="1">The sequence shown here is derived from an EMBL/GenBank/DDBJ whole genome shotgun (WGS) entry which is preliminary data.</text>
</comment>
<dbReference type="NCBIfam" id="TIGR01200">
    <property type="entry name" value="GLPGLI"/>
    <property type="match status" value="1"/>
</dbReference>
<organism evidence="1 2">
    <name type="scientific">Mesonia ostreae</name>
    <dbReference type="NCBI Taxonomy" id="861110"/>
    <lineage>
        <taxon>Bacteria</taxon>
        <taxon>Pseudomonadati</taxon>
        <taxon>Bacteroidota</taxon>
        <taxon>Flavobacteriia</taxon>
        <taxon>Flavobacteriales</taxon>
        <taxon>Flavobacteriaceae</taxon>
        <taxon>Mesonia</taxon>
    </lineage>
</organism>
<sequence length="252" mass="28946">MPRHKRLGIFQVIMKYKFLVVFVLFICNANSQNNLGGKISFGHRIVELGIDTSAVSNDHVKSVIVNQIMRSKRALEKTNELYQLTFNTNESLFETLPFLDNDFDPILSRFISKMKYYHNLSECSNLEQIPVYGNLYIVDKEPKQYNWKLKNKTKKIAGFNCRLAVTSIIKNNKSVNVKAWYTPSIPVSLGPKDFNGLPGMILAVEELGNFYYAIDVDFNENIKIKEPKKGKTVSEQDFKQIVKGSMKKMRGE</sequence>
<name>A0ABU2KJ86_9FLAO</name>
<reference evidence="2" key="1">
    <citation type="submission" date="2023-07" db="EMBL/GenBank/DDBJ databases">
        <title>Isolating and identifying novel microbial strains from the Mariana Trench.</title>
        <authorList>
            <person name="Fu H."/>
        </authorList>
    </citation>
    <scope>NUCLEOTIDE SEQUENCE [LARGE SCALE GENOMIC DNA]</scope>
    <source>
        <strain evidence="2">T-y2</strain>
    </source>
</reference>
<dbReference type="EMBL" id="JAVRBG010000007">
    <property type="protein sequence ID" value="MDT0294713.1"/>
    <property type="molecule type" value="Genomic_DNA"/>
</dbReference>
<dbReference type="Pfam" id="PF09697">
    <property type="entry name" value="Porph_ging"/>
    <property type="match status" value="1"/>
</dbReference>